<evidence type="ECO:0000256" key="23">
    <source>
        <dbReference type="ARBA" id="ARBA00083020"/>
    </source>
</evidence>
<keyword evidence="6 24" id="KW-0479">Metal-binding</keyword>
<protein>
    <recommendedName>
        <fullName evidence="20">Citramalyl-CoA lyase, mitochondrial</fullName>
        <ecNumber evidence="4">2.3.3.9</ecNumber>
        <ecNumber evidence="18">3.1.2.30</ecNumber>
        <ecNumber evidence="19">4.1.3.25</ecNumber>
    </recommendedName>
    <alternativeName>
        <fullName evidence="22">(3S)-malyl-CoA thioesterase</fullName>
    </alternativeName>
    <alternativeName>
        <fullName evidence="23">Beta-methylmalate synthase</fullName>
    </alternativeName>
    <alternativeName>
        <fullName evidence="21">Malate synthase</fullName>
    </alternativeName>
</protein>
<keyword evidence="27" id="KW-1185">Reference proteome</keyword>
<dbReference type="GO" id="GO:0005739">
    <property type="term" value="C:mitochondrion"/>
    <property type="evidence" value="ECO:0007669"/>
    <property type="project" value="UniProtKB-SubCell"/>
</dbReference>
<comment type="subcellular location">
    <subcellularLocation>
        <location evidence="2">Mitochondrion</location>
    </subcellularLocation>
</comment>
<dbReference type="PIRSF" id="PIRSF015582">
    <property type="entry name" value="Cit_lyase_B"/>
    <property type="match status" value="1"/>
</dbReference>
<evidence type="ECO:0000256" key="3">
    <source>
        <dbReference type="ARBA" id="ARBA00011233"/>
    </source>
</evidence>
<keyword evidence="11" id="KW-0496">Mitochondrion</keyword>
<dbReference type="EMBL" id="CAJNOC010001363">
    <property type="protein sequence ID" value="CAF0858395.1"/>
    <property type="molecule type" value="Genomic_DNA"/>
</dbReference>
<dbReference type="PANTHER" id="PTHR11105:SF0">
    <property type="entry name" value="CITRAMALYL-COA LYASE, MITOCHONDRIAL"/>
    <property type="match status" value="1"/>
</dbReference>
<dbReference type="GO" id="GO:0047777">
    <property type="term" value="F:(S)-citramalyl-CoA lyase activity"/>
    <property type="evidence" value="ECO:0007669"/>
    <property type="project" value="UniProtKB-EC"/>
</dbReference>
<dbReference type="Pfam" id="PF03328">
    <property type="entry name" value="HpcH_HpaI"/>
    <property type="match status" value="1"/>
</dbReference>
<comment type="similarity">
    <text evidence="17">Belongs to the HpcH/HpaI aldolase family. Citrate lyase beta subunit-like subfamily.</text>
</comment>
<evidence type="ECO:0000256" key="6">
    <source>
        <dbReference type="ARBA" id="ARBA00022723"/>
    </source>
</evidence>
<evidence type="ECO:0000256" key="11">
    <source>
        <dbReference type="ARBA" id="ARBA00023128"/>
    </source>
</evidence>
<comment type="subunit">
    <text evidence="3">Homotrimer.</text>
</comment>
<comment type="catalytic activity">
    <reaction evidence="15">
        <text>(3S)-citramalyl-CoA = pyruvate + acetyl-CoA</text>
        <dbReference type="Rhea" id="RHEA:22612"/>
        <dbReference type="ChEBI" id="CHEBI:15361"/>
        <dbReference type="ChEBI" id="CHEBI:57288"/>
        <dbReference type="ChEBI" id="CHEBI:58668"/>
        <dbReference type="EC" id="4.1.3.25"/>
    </reaction>
</comment>
<name>A0A813WQK4_9BILA</name>
<feature type="domain" description="HpcH/HpaI aldolase/citrate lyase" evidence="25">
    <location>
        <begin position="48"/>
        <end position="294"/>
    </location>
</feature>
<keyword evidence="10" id="KW-0007">Acetylation</keyword>
<dbReference type="InterPro" id="IPR040442">
    <property type="entry name" value="Pyrv_kinase-like_dom_sf"/>
</dbReference>
<sequence>MISFRGKAHQFLTQISFYRFQLESKRLLHLSNRLCSNDASFRVSYPTRAVLYVPGSDSKKLTKIFTTNADCVVMDCEDGVALNKKAEAREKIRNLYDTDERVQNNTEGKFAVRINPAETDLASEDIKILFNPKSDILKNNSINNLLPKCIFVPKTSTSQEVKWLFENLNNQLKNYDDLIKLNLFFYMETAIGLINLNDIIKTALSLSKDKYNSKFNLEGFVFGSDDFCADIEATRTKDAFELTYARQKLIAYCKGYKLKVIDMVYIDFKDLEGLRVQCEQGSRMGFTGKQVIHPGQVDVCQQAFTPSKERIDWALGLIEAFDQHQKSGAGAFTYKGQMIDMPSLLQAKNILKIVEKVKKN</sequence>
<dbReference type="SUPFAM" id="SSF51621">
    <property type="entry name" value="Phosphoenolpyruvate/pyruvate domain"/>
    <property type="match status" value="1"/>
</dbReference>
<dbReference type="EC" id="2.3.3.9" evidence="4"/>
<dbReference type="InterPro" id="IPR005000">
    <property type="entry name" value="Aldolase/citrate-lyase_domain"/>
</dbReference>
<reference evidence="26" key="1">
    <citation type="submission" date="2021-02" db="EMBL/GenBank/DDBJ databases">
        <authorList>
            <person name="Nowell W R."/>
        </authorList>
    </citation>
    <scope>NUCLEOTIDE SEQUENCE</scope>
    <source>
        <strain evidence="26">Ploen Becks lab</strain>
    </source>
</reference>
<organism evidence="26 27">
    <name type="scientific">Brachionus calyciflorus</name>
    <dbReference type="NCBI Taxonomy" id="104777"/>
    <lineage>
        <taxon>Eukaryota</taxon>
        <taxon>Metazoa</taxon>
        <taxon>Spiralia</taxon>
        <taxon>Gnathifera</taxon>
        <taxon>Rotifera</taxon>
        <taxon>Eurotatoria</taxon>
        <taxon>Monogononta</taxon>
        <taxon>Pseudotrocha</taxon>
        <taxon>Ploima</taxon>
        <taxon>Brachionidae</taxon>
        <taxon>Brachionus</taxon>
    </lineage>
</organism>
<evidence type="ECO:0000256" key="18">
    <source>
        <dbReference type="ARBA" id="ARBA00066460"/>
    </source>
</evidence>
<evidence type="ECO:0000256" key="13">
    <source>
        <dbReference type="ARBA" id="ARBA00047918"/>
    </source>
</evidence>
<evidence type="ECO:0000256" key="9">
    <source>
        <dbReference type="ARBA" id="ARBA00022946"/>
    </source>
</evidence>
<dbReference type="GO" id="GO:0016787">
    <property type="term" value="F:hydrolase activity"/>
    <property type="evidence" value="ECO:0007669"/>
    <property type="project" value="UniProtKB-KW"/>
</dbReference>
<evidence type="ECO:0000256" key="16">
    <source>
        <dbReference type="ARBA" id="ARBA00055540"/>
    </source>
</evidence>
<dbReference type="InterPro" id="IPR011206">
    <property type="entry name" value="Citrate_lyase_beta/mcl1/mcl2"/>
</dbReference>
<evidence type="ECO:0000256" key="7">
    <source>
        <dbReference type="ARBA" id="ARBA00022801"/>
    </source>
</evidence>
<evidence type="ECO:0000256" key="22">
    <source>
        <dbReference type="ARBA" id="ARBA00076788"/>
    </source>
</evidence>
<dbReference type="Gene3D" id="3.20.20.60">
    <property type="entry name" value="Phosphoenolpyruvate-binding domains"/>
    <property type="match status" value="1"/>
</dbReference>
<evidence type="ECO:0000256" key="17">
    <source>
        <dbReference type="ARBA" id="ARBA00061542"/>
    </source>
</evidence>
<dbReference type="GO" id="GO:0046872">
    <property type="term" value="F:metal ion binding"/>
    <property type="evidence" value="ECO:0007669"/>
    <property type="project" value="UniProtKB-KW"/>
</dbReference>
<evidence type="ECO:0000256" key="12">
    <source>
        <dbReference type="ARBA" id="ARBA00023239"/>
    </source>
</evidence>
<comment type="catalytic activity">
    <reaction evidence="13">
        <text>glyoxylate + acetyl-CoA + H2O = (S)-malate + CoA + H(+)</text>
        <dbReference type="Rhea" id="RHEA:18181"/>
        <dbReference type="ChEBI" id="CHEBI:15377"/>
        <dbReference type="ChEBI" id="CHEBI:15378"/>
        <dbReference type="ChEBI" id="CHEBI:15589"/>
        <dbReference type="ChEBI" id="CHEBI:36655"/>
        <dbReference type="ChEBI" id="CHEBI:57287"/>
        <dbReference type="ChEBI" id="CHEBI:57288"/>
        <dbReference type="EC" id="2.3.3.9"/>
    </reaction>
</comment>
<dbReference type="GO" id="GO:0106064">
    <property type="term" value="P:regulation of cobalamin metabolic process"/>
    <property type="evidence" value="ECO:0007669"/>
    <property type="project" value="UniProtKB-ARBA"/>
</dbReference>
<accession>A0A813WQK4</accession>
<evidence type="ECO:0000313" key="27">
    <source>
        <dbReference type="Proteomes" id="UP000663879"/>
    </source>
</evidence>
<dbReference type="FunFam" id="3.20.20.60:FF:000014">
    <property type="entry name" value="Citrate lyase subunit beta-like protein"/>
    <property type="match status" value="1"/>
</dbReference>
<evidence type="ECO:0000256" key="2">
    <source>
        <dbReference type="ARBA" id="ARBA00004173"/>
    </source>
</evidence>
<evidence type="ECO:0000256" key="4">
    <source>
        <dbReference type="ARBA" id="ARBA00012636"/>
    </source>
</evidence>
<evidence type="ECO:0000256" key="5">
    <source>
        <dbReference type="ARBA" id="ARBA00022679"/>
    </source>
</evidence>
<evidence type="ECO:0000256" key="8">
    <source>
        <dbReference type="ARBA" id="ARBA00022842"/>
    </source>
</evidence>
<evidence type="ECO:0000256" key="14">
    <source>
        <dbReference type="ARBA" id="ARBA00051623"/>
    </source>
</evidence>
<dbReference type="PANTHER" id="PTHR11105">
    <property type="entry name" value="CITRATE LYASE SUBUNIT BETA-RELATED"/>
    <property type="match status" value="1"/>
</dbReference>
<evidence type="ECO:0000256" key="15">
    <source>
        <dbReference type="ARBA" id="ARBA00051672"/>
    </source>
</evidence>
<gene>
    <name evidence="26" type="ORF">OXX778_LOCUS9312</name>
</gene>
<dbReference type="EC" id="4.1.3.25" evidence="19"/>
<evidence type="ECO:0000256" key="24">
    <source>
        <dbReference type="PIRSR" id="PIRSR015582-2"/>
    </source>
</evidence>
<dbReference type="EC" id="3.1.2.30" evidence="18"/>
<comment type="caution">
    <text evidence="26">The sequence shown here is derived from an EMBL/GenBank/DDBJ whole genome shotgun (WGS) entry which is preliminary data.</text>
</comment>
<keyword evidence="8 24" id="KW-0460">Magnesium</keyword>
<dbReference type="InterPro" id="IPR040186">
    <property type="entry name" value="Citramalyl-CoA_lyase"/>
</dbReference>
<dbReference type="InterPro" id="IPR015813">
    <property type="entry name" value="Pyrv/PenolPyrv_kinase-like_dom"/>
</dbReference>
<evidence type="ECO:0000256" key="21">
    <source>
        <dbReference type="ARBA" id="ARBA00076231"/>
    </source>
</evidence>
<dbReference type="GO" id="GO:0004474">
    <property type="term" value="F:malate synthase activity"/>
    <property type="evidence" value="ECO:0007669"/>
    <property type="project" value="UniProtKB-EC"/>
</dbReference>
<dbReference type="OrthoDB" id="1773at2759"/>
<comment type="function">
    <text evidence="16">Mitochondrial citramalyl-CoA lyase indirectly involved in the vitamin B12 metabolism. Converts citramalyl-CoA into acetyl-CoA and pyruvate in the C5-dicarboxylate catabolism pathway. The C5-dicarboxylate catabolism pathway is required to detoxify itaconate, a vitamin B12-poisoning metabolite. Also acts as a malate synthase in vitro, converting glyoxylate and acetyl-CoA to malate. Also displays malyl-CoA thioesterase activity. Also acts as a beta-methylmalate synthase in vitro, by mediating conversion of glyoxylate and propionyl-CoA to beta-methylmalate. Also has very weak citramalate synthase activity in vitro.</text>
</comment>
<evidence type="ECO:0000313" key="26">
    <source>
        <dbReference type="EMBL" id="CAF0858395.1"/>
    </source>
</evidence>
<evidence type="ECO:0000259" key="25">
    <source>
        <dbReference type="Pfam" id="PF03328"/>
    </source>
</evidence>
<keyword evidence="12" id="KW-0456">Lyase</keyword>
<keyword evidence="7" id="KW-0378">Hydrolase</keyword>
<proteinExistence type="inferred from homology"/>
<evidence type="ECO:0000256" key="10">
    <source>
        <dbReference type="ARBA" id="ARBA00022990"/>
    </source>
</evidence>
<evidence type="ECO:0000256" key="20">
    <source>
        <dbReference type="ARBA" id="ARBA00072098"/>
    </source>
</evidence>
<comment type="catalytic activity">
    <reaction evidence="14">
        <text>propanoyl-CoA + glyoxylate + H2O = 3-methylmalate + CoA + H(+)</text>
        <dbReference type="Rhea" id="RHEA:47628"/>
        <dbReference type="ChEBI" id="CHEBI:15377"/>
        <dbReference type="ChEBI" id="CHEBI:15378"/>
        <dbReference type="ChEBI" id="CHEBI:36655"/>
        <dbReference type="ChEBI" id="CHEBI:57287"/>
        <dbReference type="ChEBI" id="CHEBI:57392"/>
        <dbReference type="ChEBI" id="CHEBI:87810"/>
    </reaction>
</comment>
<evidence type="ECO:0000256" key="1">
    <source>
        <dbReference type="ARBA" id="ARBA00001946"/>
    </source>
</evidence>
<comment type="cofactor">
    <cofactor evidence="1">
        <name>Mg(2+)</name>
        <dbReference type="ChEBI" id="CHEBI:18420"/>
    </cofactor>
</comment>
<keyword evidence="9" id="KW-0809">Transit peptide</keyword>
<evidence type="ECO:0000256" key="19">
    <source>
        <dbReference type="ARBA" id="ARBA00066840"/>
    </source>
</evidence>
<dbReference type="AlphaFoldDB" id="A0A813WQK4"/>
<feature type="binding site" evidence="24">
    <location>
        <position position="226"/>
    </location>
    <ligand>
        <name>Mg(2+)</name>
        <dbReference type="ChEBI" id="CHEBI:18420"/>
    </ligand>
</feature>
<keyword evidence="5" id="KW-0808">Transferase</keyword>
<dbReference type="Proteomes" id="UP000663879">
    <property type="component" value="Unassembled WGS sequence"/>
</dbReference>